<dbReference type="GO" id="GO:0005524">
    <property type="term" value="F:ATP binding"/>
    <property type="evidence" value="ECO:0007669"/>
    <property type="project" value="UniProtKB-KW"/>
</dbReference>
<evidence type="ECO:0000256" key="2">
    <source>
        <dbReference type="ARBA" id="ARBA00022741"/>
    </source>
</evidence>
<organism evidence="7 8">
    <name type="scientific">Crystallibacter crystallopoietes</name>
    <dbReference type="NCBI Taxonomy" id="37928"/>
    <lineage>
        <taxon>Bacteria</taxon>
        <taxon>Bacillati</taxon>
        <taxon>Actinomycetota</taxon>
        <taxon>Actinomycetes</taxon>
        <taxon>Micrococcales</taxon>
        <taxon>Micrococcaceae</taxon>
        <taxon>Crystallibacter</taxon>
    </lineage>
</organism>
<keyword evidence="8" id="KW-1185">Reference proteome</keyword>
<evidence type="ECO:0000313" key="7">
    <source>
        <dbReference type="EMBL" id="SDQ79149.1"/>
    </source>
</evidence>
<comment type="similarity">
    <text evidence="1">Belongs to the heat shock protein 70 family.</text>
</comment>
<accession>A0A1H1DSA9</accession>
<feature type="compositionally biased region" description="Low complexity" evidence="6">
    <location>
        <begin position="366"/>
        <end position="384"/>
    </location>
</feature>
<keyword evidence="3" id="KW-0067">ATP-binding</keyword>
<dbReference type="PROSITE" id="PS01036">
    <property type="entry name" value="HSP70_3"/>
    <property type="match status" value="1"/>
</dbReference>
<dbReference type="AlphaFoldDB" id="A0A1H1DSA9"/>
<dbReference type="PANTHER" id="PTHR45639">
    <property type="entry name" value="HSC70CB, ISOFORM G-RELATED"/>
    <property type="match status" value="1"/>
</dbReference>
<keyword evidence="2" id="KW-0547">Nucleotide-binding</keyword>
<dbReference type="OrthoDB" id="9766019at2"/>
<feature type="compositionally biased region" description="Low complexity" evidence="6">
    <location>
        <begin position="530"/>
        <end position="570"/>
    </location>
</feature>
<feature type="region of interest" description="Disordered" evidence="6">
    <location>
        <begin position="441"/>
        <end position="684"/>
    </location>
</feature>
<dbReference type="EMBL" id="FNKH01000002">
    <property type="protein sequence ID" value="SDQ79149.1"/>
    <property type="molecule type" value="Genomic_DNA"/>
</dbReference>
<dbReference type="PRINTS" id="PR00301">
    <property type="entry name" value="HEATSHOCK70"/>
</dbReference>
<evidence type="ECO:0000313" key="8">
    <source>
        <dbReference type="Proteomes" id="UP000181917"/>
    </source>
</evidence>
<feature type="compositionally biased region" description="Gly residues" evidence="6">
    <location>
        <begin position="466"/>
        <end position="476"/>
    </location>
</feature>
<dbReference type="Pfam" id="PF00012">
    <property type="entry name" value="HSP70"/>
    <property type="match status" value="2"/>
</dbReference>
<dbReference type="InterPro" id="IPR018181">
    <property type="entry name" value="Heat_shock_70_CS"/>
</dbReference>
<dbReference type="GO" id="GO:0030968">
    <property type="term" value="P:endoplasmic reticulum unfolded protein response"/>
    <property type="evidence" value="ECO:0007669"/>
    <property type="project" value="TreeGrafter"/>
</dbReference>
<dbReference type="Gene3D" id="3.90.640.10">
    <property type="entry name" value="Actin, Chain A, domain 4"/>
    <property type="match status" value="1"/>
</dbReference>
<dbReference type="PANTHER" id="PTHR45639:SF34">
    <property type="entry name" value="CHAPERONE PROTEIN DNAK"/>
    <property type="match status" value="1"/>
</dbReference>
<evidence type="ECO:0000256" key="6">
    <source>
        <dbReference type="SAM" id="MobiDB-lite"/>
    </source>
</evidence>
<feature type="region of interest" description="Disordered" evidence="6">
    <location>
        <begin position="366"/>
        <end position="411"/>
    </location>
</feature>
<dbReference type="STRING" id="37928.SAMN04489742_2578"/>
<gene>
    <name evidence="7" type="ORF">SAMN04489742_2578</name>
</gene>
<dbReference type="RefSeq" id="WP_074700797.1">
    <property type="nucleotide sequence ID" value="NZ_CP018863.1"/>
</dbReference>
<keyword evidence="4" id="KW-0346">Stress response</keyword>
<evidence type="ECO:0000256" key="4">
    <source>
        <dbReference type="ARBA" id="ARBA00023016"/>
    </source>
</evidence>
<dbReference type="Proteomes" id="UP000181917">
    <property type="component" value="Unassembled WGS sequence"/>
</dbReference>
<reference evidence="7 8" key="1">
    <citation type="submission" date="2016-10" db="EMBL/GenBank/DDBJ databases">
        <authorList>
            <person name="de Groot N.N."/>
        </authorList>
    </citation>
    <scope>NUCLEOTIDE SEQUENCE [LARGE SCALE GENOMIC DNA]</scope>
    <source>
        <strain evidence="7 8">DSM 20117</strain>
    </source>
</reference>
<evidence type="ECO:0000256" key="1">
    <source>
        <dbReference type="ARBA" id="ARBA00007381"/>
    </source>
</evidence>
<keyword evidence="5" id="KW-0143">Chaperone</keyword>
<dbReference type="KEGG" id="acry:AC20117_04545"/>
<feature type="compositionally biased region" description="Low complexity" evidence="6">
    <location>
        <begin position="441"/>
        <end position="465"/>
    </location>
</feature>
<evidence type="ECO:0000256" key="3">
    <source>
        <dbReference type="ARBA" id="ARBA00022840"/>
    </source>
</evidence>
<feature type="compositionally biased region" description="Pro residues" evidence="6">
    <location>
        <begin position="661"/>
        <end position="684"/>
    </location>
</feature>
<proteinExistence type="inferred from homology"/>
<protein>
    <submittedName>
        <fullName evidence="7">Hsp70 protein</fullName>
    </submittedName>
</protein>
<dbReference type="SUPFAM" id="SSF53067">
    <property type="entry name" value="Actin-like ATPase domain"/>
    <property type="match status" value="2"/>
</dbReference>
<name>A0A1H1DSA9_9MICC</name>
<dbReference type="InterPro" id="IPR043129">
    <property type="entry name" value="ATPase_NBD"/>
</dbReference>
<dbReference type="InterPro" id="IPR013126">
    <property type="entry name" value="Hsp_70_fam"/>
</dbReference>
<evidence type="ECO:0000256" key="5">
    <source>
        <dbReference type="ARBA" id="ARBA00023186"/>
    </source>
</evidence>
<dbReference type="Gene3D" id="3.30.420.40">
    <property type="match status" value="2"/>
</dbReference>
<feature type="compositionally biased region" description="Pro residues" evidence="6">
    <location>
        <begin position="571"/>
        <end position="653"/>
    </location>
</feature>
<dbReference type="GO" id="GO:0140662">
    <property type="term" value="F:ATP-dependent protein folding chaperone"/>
    <property type="evidence" value="ECO:0007669"/>
    <property type="project" value="InterPro"/>
</dbReference>
<sequence length="684" mass="67594">MSFVLGIDIGTSFSAAAVARLDGAGQPPPQILNLGVRGGSVPSVIFLGEDGQVLVGEAAERRGTTHPDRLVREFKRRVGDAVPIVVGDLSVAPEDIVATMARWVVDRAQEREGEPPAAIAIAHPASWGGYKTDLIRQALAGVGLAEVTLVSEPEAAAVHYASQERVDEGSTVAVYDLGGGTFDAAVLQKTSADTFRTLGRPEGIERLGGADFDDAVFRHVASCAADALAGLDTTDPGVLMALARLRRECTEAKEALSTDSEASIPVLLPGGQNQIRLVRSEFEAMIDDGVQTTMAALKRAMQAAGTEAEDLSAILLIGGSSRIPLVAQLLSAEFNRPIAIDADPKASISLGAAFSAAAMLAPAAAGAGTAPDSPAAPEEPAAQGHGHGFGTDTGTAAPVASGKPAHPRTGARMTAVAATVATLTILTATAAQSPAEMSSLAAGAAGAQAPDEQGEAGTAPLPDGAGPQGSGAGGPAGLPVLDGSGGAPITDNWQAVDPDADPIAGTAPADGTSAAVNNDGGATPRKGSTSGTNAPSPDSSSSTPKPTAKGTGPSAPGPAAEPSKAAQDPTSPAPQPKPPATGPAPTTPAQPPATQPPTTAEPPVAPAPDVPQTPVPVQPVPEPPAPEQTAPAPDPPAPAPPEPAPPEPAPPAPTATEPAADPAPPVPAPEAPSTAPAPAPAPEG</sequence>